<reference evidence="3 4" key="1">
    <citation type="submission" date="2018-11" db="EMBL/GenBank/DDBJ databases">
        <title>the genome of Mesorhizobium tamadayense DSM 28320.</title>
        <authorList>
            <person name="Gao J."/>
        </authorList>
    </citation>
    <scope>NUCLEOTIDE SEQUENCE [LARGE SCALE GENOMIC DNA]</scope>
    <source>
        <strain evidence="3 4">DSM 28320</strain>
    </source>
</reference>
<proteinExistence type="predicted"/>
<evidence type="ECO:0008006" key="5">
    <source>
        <dbReference type="Google" id="ProtNLM"/>
    </source>
</evidence>
<dbReference type="AlphaFoldDB" id="A0A3P3F5Q9"/>
<feature type="chain" id="PRO_5017953884" description="Secreted protein" evidence="2">
    <location>
        <begin position="27"/>
        <end position="148"/>
    </location>
</feature>
<dbReference type="Proteomes" id="UP000273786">
    <property type="component" value="Unassembled WGS sequence"/>
</dbReference>
<evidence type="ECO:0000256" key="2">
    <source>
        <dbReference type="SAM" id="SignalP"/>
    </source>
</evidence>
<organism evidence="3 4">
    <name type="scientific">Mesorhizobium tamadayense</name>
    <dbReference type="NCBI Taxonomy" id="425306"/>
    <lineage>
        <taxon>Bacteria</taxon>
        <taxon>Pseudomonadati</taxon>
        <taxon>Pseudomonadota</taxon>
        <taxon>Alphaproteobacteria</taxon>
        <taxon>Hyphomicrobiales</taxon>
        <taxon>Phyllobacteriaceae</taxon>
        <taxon>Mesorhizobium</taxon>
    </lineage>
</organism>
<protein>
    <recommendedName>
        <fullName evidence="5">Secreted protein</fullName>
    </recommendedName>
</protein>
<dbReference type="OrthoDB" id="9553954at2"/>
<accession>A0A3P3F5Q9</accession>
<comment type="caution">
    <text evidence="3">The sequence shown here is derived from an EMBL/GenBank/DDBJ whole genome shotgun (WGS) entry which is preliminary data.</text>
</comment>
<feature type="region of interest" description="Disordered" evidence="1">
    <location>
        <begin position="46"/>
        <end position="79"/>
    </location>
</feature>
<gene>
    <name evidence="3" type="ORF">EH240_28580</name>
</gene>
<keyword evidence="4" id="KW-1185">Reference proteome</keyword>
<evidence type="ECO:0000313" key="4">
    <source>
        <dbReference type="Proteomes" id="UP000273786"/>
    </source>
</evidence>
<dbReference type="RefSeq" id="WP_125004862.1">
    <property type="nucleotide sequence ID" value="NZ_RQXT01000047.1"/>
</dbReference>
<name>A0A3P3F5Q9_9HYPH</name>
<feature type="signal peptide" evidence="2">
    <location>
        <begin position="1"/>
        <end position="26"/>
    </location>
</feature>
<evidence type="ECO:0000313" key="3">
    <source>
        <dbReference type="EMBL" id="RRH93905.1"/>
    </source>
</evidence>
<sequence>MKSRKFVLWTAPIATAIALAPAGALGGGNTPITAGTTIVMRAVNFDPNGLPPPSPAKRIGDGNNPKVDPSEDVDNLSVNCSDDKTVTESVLRSSLPAGTHIYSGTLETLRNSRKGVTLVRDPVPGNDYHCLLSNVTPKQFISGTSWKQ</sequence>
<evidence type="ECO:0000256" key="1">
    <source>
        <dbReference type="SAM" id="MobiDB-lite"/>
    </source>
</evidence>
<keyword evidence="2" id="KW-0732">Signal</keyword>
<dbReference type="EMBL" id="RQXT01000047">
    <property type="protein sequence ID" value="RRH93905.1"/>
    <property type="molecule type" value="Genomic_DNA"/>
</dbReference>